<evidence type="ECO:0000313" key="8">
    <source>
        <dbReference type="Proteomes" id="UP000051446"/>
    </source>
</evidence>
<dbReference type="RefSeq" id="WP_057014323.1">
    <property type="nucleotide sequence ID" value="NZ_JYLH01000019.1"/>
</dbReference>
<evidence type="ECO:0000256" key="1">
    <source>
        <dbReference type="ARBA" id="ARBA00004651"/>
    </source>
</evidence>
<organism evidence="7 8">
    <name type="scientific">Pseudomonas libanensis</name>
    <dbReference type="NCBI Taxonomy" id="75588"/>
    <lineage>
        <taxon>Bacteria</taxon>
        <taxon>Pseudomonadati</taxon>
        <taxon>Pseudomonadota</taxon>
        <taxon>Gammaproteobacteria</taxon>
        <taxon>Pseudomonadales</taxon>
        <taxon>Pseudomonadaceae</taxon>
        <taxon>Pseudomonas</taxon>
    </lineage>
</organism>
<keyword evidence="4 6" id="KW-0472">Membrane</keyword>
<sequence length="95" mass="10973">MQDKRPSTMRPLFVTILLWLCSVVLLFVIKNVIELFTGPVAETWVDLALVLVAYLTFFLLTPLQNWMQRRARKRARRQISSHTSDAETRPSNQGA</sequence>
<dbReference type="GO" id="GO:0005524">
    <property type="term" value="F:ATP binding"/>
    <property type="evidence" value="ECO:0007669"/>
    <property type="project" value="InterPro"/>
</dbReference>
<evidence type="ECO:0000256" key="3">
    <source>
        <dbReference type="ARBA" id="ARBA00022989"/>
    </source>
</evidence>
<comment type="subcellular location">
    <subcellularLocation>
        <location evidence="1">Cell membrane</location>
        <topology evidence="1">Multi-pass membrane protein</topology>
    </subcellularLocation>
</comment>
<feature type="region of interest" description="Disordered" evidence="5">
    <location>
        <begin position="74"/>
        <end position="95"/>
    </location>
</feature>
<dbReference type="SUPFAM" id="SSF90123">
    <property type="entry name" value="ABC transporter transmembrane region"/>
    <property type="match status" value="1"/>
</dbReference>
<feature type="transmembrane region" description="Helical" evidence="6">
    <location>
        <begin position="12"/>
        <end position="33"/>
    </location>
</feature>
<keyword evidence="3 6" id="KW-1133">Transmembrane helix</keyword>
<evidence type="ECO:0000313" key="7">
    <source>
        <dbReference type="EMBL" id="KRP41899.1"/>
    </source>
</evidence>
<evidence type="ECO:0000256" key="2">
    <source>
        <dbReference type="ARBA" id="ARBA00022692"/>
    </source>
</evidence>
<proteinExistence type="predicted"/>
<protein>
    <submittedName>
        <fullName evidence="7">Uncharacterized protein</fullName>
    </submittedName>
</protein>
<feature type="compositionally biased region" description="Polar residues" evidence="5">
    <location>
        <begin position="80"/>
        <end position="95"/>
    </location>
</feature>
<evidence type="ECO:0000256" key="5">
    <source>
        <dbReference type="SAM" id="MobiDB-lite"/>
    </source>
</evidence>
<dbReference type="AlphaFoldDB" id="A0A0R2Y756"/>
<keyword evidence="2 6" id="KW-0812">Transmembrane</keyword>
<feature type="transmembrane region" description="Helical" evidence="6">
    <location>
        <begin position="45"/>
        <end position="67"/>
    </location>
</feature>
<dbReference type="PATRIC" id="fig|75588.4.peg.1603"/>
<evidence type="ECO:0000256" key="6">
    <source>
        <dbReference type="SAM" id="Phobius"/>
    </source>
</evidence>
<reference evidence="7 8" key="1">
    <citation type="submission" date="2015-02" db="EMBL/GenBank/DDBJ databases">
        <title>Pseudomonas helleri sp. nov. and Pseudomonas weihenstephanensis sp. nov., isolated from raw cows milk.</title>
        <authorList>
            <person name="von Neubeck M."/>
            <person name="Huptas C."/>
            <person name="Wenning M."/>
            <person name="Scherer S."/>
        </authorList>
    </citation>
    <scope>NUCLEOTIDE SEQUENCE [LARGE SCALE GENOMIC DNA]</scope>
    <source>
        <strain evidence="7 8">DSM 17149</strain>
    </source>
</reference>
<dbReference type="GO" id="GO:0005886">
    <property type="term" value="C:plasma membrane"/>
    <property type="evidence" value="ECO:0007669"/>
    <property type="project" value="UniProtKB-SubCell"/>
</dbReference>
<accession>A0A0R2Y756</accession>
<dbReference type="EMBL" id="JYLH01000019">
    <property type="protein sequence ID" value="KRP41899.1"/>
    <property type="molecule type" value="Genomic_DNA"/>
</dbReference>
<comment type="caution">
    <text evidence="7">The sequence shown here is derived from an EMBL/GenBank/DDBJ whole genome shotgun (WGS) entry which is preliminary data.</text>
</comment>
<gene>
    <name evidence="7" type="ORF">TU73_24290</name>
</gene>
<evidence type="ECO:0000256" key="4">
    <source>
        <dbReference type="ARBA" id="ARBA00023136"/>
    </source>
</evidence>
<dbReference type="Proteomes" id="UP000051446">
    <property type="component" value="Unassembled WGS sequence"/>
</dbReference>
<dbReference type="InterPro" id="IPR036640">
    <property type="entry name" value="ABC1_TM_sf"/>
</dbReference>
<name>A0A0R2Y756_9PSED</name>